<reference evidence="3 4" key="1">
    <citation type="submission" date="2020-04" db="EMBL/GenBank/DDBJ databases">
        <title>Description of novel Gluconacetobacter.</title>
        <authorList>
            <person name="Sombolestani A."/>
        </authorList>
    </citation>
    <scope>NUCLEOTIDE SEQUENCE [LARGE SCALE GENOMIC DNA]</scope>
    <source>
        <strain evidence="3 4">LMG 27802</strain>
    </source>
</reference>
<protein>
    <submittedName>
        <fullName evidence="3">Carbohydrate porin</fullName>
    </submittedName>
</protein>
<dbReference type="AlphaFoldDB" id="A0A7W4PP30"/>
<dbReference type="Proteomes" id="UP000578030">
    <property type="component" value="Unassembled WGS sequence"/>
</dbReference>
<accession>A0A7W4PP30</accession>
<dbReference type="PANTHER" id="PTHR37944">
    <property type="entry name" value="PORIN B"/>
    <property type="match status" value="1"/>
</dbReference>
<dbReference type="Gene3D" id="2.40.160.180">
    <property type="entry name" value="Carbohydrate-selective porin OprB"/>
    <property type="match status" value="1"/>
</dbReference>
<keyword evidence="4" id="KW-1185">Reference proteome</keyword>
<sequence>MIGGLGGLRKRLEAQGVVLKGRYLEDTSGNPIGGKSQGVRYAHEFALGTDINFLKLTGHDIGTLHFLVTERAGLSLATSILPAISSVQEIFGSGETVRLTRLTLEHHFGRYATMEAGWFSTENDFAESSIHWNLYVYCEFQSNAICGMPQSLAFNSGYGWYPTAHPGSYLKLYPFGNRNFLISGGLYNVDNTISNTHNGWKLGLNNTTGSYLPFQLGWIHGGTDENGTLPGNVRIGGYWDTSQVKIVTTQIAQFEPSSVRLIDLPQDSVRGRYGGWVEVDQMLQRDHEGSPRGTLLFVSFIWGDPRTAFSPYFATWGLIRKGTFPGRPNDTVNFGGKILVLNPKLTHYAEYLQSLGEKAYRPTEENSFELNYGWRPNPWATVRPGLQYLWHPGGTSRYPNALILDFEVGFTF</sequence>
<dbReference type="PANTHER" id="PTHR37944:SF1">
    <property type="entry name" value="PORIN B"/>
    <property type="match status" value="1"/>
</dbReference>
<proteinExistence type="inferred from homology"/>
<name>A0A7W4PP30_9PROT</name>
<evidence type="ECO:0000256" key="1">
    <source>
        <dbReference type="ARBA" id="ARBA00008769"/>
    </source>
</evidence>
<gene>
    <name evidence="3" type="ORF">HLH28_16670</name>
</gene>
<dbReference type="InterPro" id="IPR007049">
    <property type="entry name" value="Carb-sel_porin_OprB"/>
</dbReference>
<organism evidence="3 4">
    <name type="scientific">Gluconacetobacter tumulisoli</name>
    <dbReference type="NCBI Taxonomy" id="1286189"/>
    <lineage>
        <taxon>Bacteria</taxon>
        <taxon>Pseudomonadati</taxon>
        <taxon>Pseudomonadota</taxon>
        <taxon>Alphaproteobacteria</taxon>
        <taxon>Acetobacterales</taxon>
        <taxon>Acetobacteraceae</taxon>
        <taxon>Gluconacetobacter</taxon>
    </lineage>
</organism>
<dbReference type="GO" id="GO:0015288">
    <property type="term" value="F:porin activity"/>
    <property type="evidence" value="ECO:0007669"/>
    <property type="project" value="InterPro"/>
</dbReference>
<comment type="caution">
    <text evidence="3">The sequence shown here is derived from an EMBL/GenBank/DDBJ whole genome shotgun (WGS) entry which is preliminary data.</text>
</comment>
<evidence type="ECO:0000313" key="4">
    <source>
        <dbReference type="Proteomes" id="UP000578030"/>
    </source>
</evidence>
<dbReference type="InterPro" id="IPR038673">
    <property type="entry name" value="OprB_sf"/>
</dbReference>
<dbReference type="Pfam" id="PF04966">
    <property type="entry name" value="OprB"/>
    <property type="match status" value="1"/>
</dbReference>
<comment type="similarity">
    <text evidence="1 2">Belongs to the OprB family.</text>
</comment>
<evidence type="ECO:0000313" key="3">
    <source>
        <dbReference type="EMBL" id="MBB2203184.1"/>
    </source>
</evidence>
<dbReference type="GO" id="GO:0008643">
    <property type="term" value="P:carbohydrate transport"/>
    <property type="evidence" value="ECO:0007669"/>
    <property type="project" value="InterPro"/>
</dbReference>
<dbReference type="GO" id="GO:0016020">
    <property type="term" value="C:membrane"/>
    <property type="evidence" value="ECO:0007669"/>
    <property type="project" value="InterPro"/>
</dbReference>
<dbReference type="InterPro" id="IPR052932">
    <property type="entry name" value="OprB_Porin"/>
</dbReference>
<evidence type="ECO:0000256" key="2">
    <source>
        <dbReference type="RuleBase" id="RU363072"/>
    </source>
</evidence>
<dbReference type="EMBL" id="JABEQM010000020">
    <property type="protein sequence ID" value="MBB2203184.1"/>
    <property type="molecule type" value="Genomic_DNA"/>
</dbReference>